<dbReference type="Gene3D" id="3.40.50.1110">
    <property type="entry name" value="SGNH hydrolase"/>
    <property type="match status" value="1"/>
</dbReference>
<dbReference type="PANTHER" id="PTHR30383">
    <property type="entry name" value="THIOESTERASE 1/PROTEASE 1/LYSOPHOSPHOLIPASE L1"/>
    <property type="match status" value="1"/>
</dbReference>
<dbReference type="GO" id="GO:0004622">
    <property type="term" value="F:phosphatidylcholine lysophospholipase activity"/>
    <property type="evidence" value="ECO:0007669"/>
    <property type="project" value="TreeGrafter"/>
</dbReference>
<dbReference type="PANTHER" id="PTHR30383:SF19">
    <property type="entry name" value="FIBRONECTIN TYPE-III DOMAIN-CONTAINING PROTEIN"/>
    <property type="match status" value="1"/>
</dbReference>
<accession>A0A9P7NAH6</accession>
<dbReference type="EMBL" id="SRPW01001071">
    <property type="protein sequence ID" value="KAG6007832.1"/>
    <property type="molecule type" value="Genomic_DNA"/>
</dbReference>
<feature type="domain" description="SGNH hydrolase-type esterase" evidence="2">
    <location>
        <begin position="17"/>
        <end position="191"/>
    </location>
</feature>
<dbReference type="AlphaFoldDB" id="A0A9P7NAH6"/>
<feature type="region of interest" description="Disordered" evidence="1">
    <location>
        <begin position="214"/>
        <end position="251"/>
    </location>
</feature>
<evidence type="ECO:0000256" key="1">
    <source>
        <dbReference type="SAM" id="MobiDB-lite"/>
    </source>
</evidence>
<dbReference type="SUPFAM" id="SSF52266">
    <property type="entry name" value="SGNH hydrolase"/>
    <property type="match status" value="1"/>
</dbReference>
<feature type="compositionally biased region" description="Low complexity" evidence="1">
    <location>
        <begin position="214"/>
        <end position="224"/>
    </location>
</feature>
<proteinExistence type="predicted"/>
<dbReference type="InterPro" id="IPR051532">
    <property type="entry name" value="Ester_Hydrolysis_Enzymes"/>
</dbReference>
<reference evidence="3" key="1">
    <citation type="journal article" date="2020" name="bioRxiv">
        <title>Whole genome comparisons of ergot fungi reveals the divergence and evolution of species within the genus Claviceps are the result of varying mechanisms driving genome evolution and host range expansion.</title>
        <authorList>
            <person name="Wyka S.A."/>
            <person name="Mondo S.J."/>
            <person name="Liu M."/>
            <person name="Dettman J."/>
            <person name="Nalam V."/>
            <person name="Broders K.D."/>
        </authorList>
    </citation>
    <scope>NUCLEOTIDE SEQUENCE</scope>
    <source>
        <strain evidence="3">CCC 602</strain>
    </source>
</reference>
<evidence type="ECO:0000259" key="2">
    <source>
        <dbReference type="Pfam" id="PF13472"/>
    </source>
</evidence>
<name>A0A9P7NAH6_9HYPO</name>
<keyword evidence="4" id="KW-1185">Reference proteome</keyword>
<organism evidence="3 4">
    <name type="scientific">Claviceps pusilla</name>
    <dbReference type="NCBI Taxonomy" id="123648"/>
    <lineage>
        <taxon>Eukaryota</taxon>
        <taxon>Fungi</taxon>
        <taxon>Dikarya</taxon>
        <taxon>Ascomycota</taxon>
        <taxon>Pezizomycotina</taxon>
        <taxon>Sordariomycetes</taxon>
        <taxon>Hypocreomycetidae</taxon>
        <taxon>Hypocreales</taxon>
        <taxon>Clavicipitaceae</taxon>
        <taxon>Claviceps</taxon>
    </lineage>
</organism>
<dbReference type="CDD" id="cd00229">
    <property type="entry name" value="SGNH_hydrolase"/>
    <property type="match status" value="1"/>
</dbReference>
<evidence type="ECO:0000313" key="4">
    <source>
        <dbReference type="Proteomes" id="UP000748025"/>
    </source>
</evidence>
<dbReference type="Proteomes" id="UP000748025">
    <property type="component" value="Unassembled WGS sequence"/>
</dbReference>
<evidence type="ECO:0000313" key="3">
    <source>
        <dbReference type="EMBL" id="KAG6007832.1"/>
    </source>
</evidence>
<dbReference type="Pfam" id="PF13472">
    <property type="entry name" value="Lipase_GDSL_2"/>
    <property type="match status" value="1"/>
</dbReference>
<dbReference type="InterPro" id="IPR036514">
    <property type="entry name" value="SGNH_hydro_sf"/>
</dbReference>
<protein>
    <recommendedName>
        <fullName evidence="2">SGNH hydrolase-type esterase domain-containing protein</fullName>
    </recommendedName>
</protein>
<sequence length="265" mass="29926">MAMTDTETSTNPLRILCFGDSLTAGFHDFGMSFHPYSIALTAKIRAALPHRTFEVHHNGKPGDVGAWTAFHERLKHECSKRHYDWVIILSGSNDLAYRVPPENMYEAFRLNWNVPLSRGSRVMALTIPEAKPRPAWVVEDRNKVNEMIRNHRQPNFYAFDLYSKIPYHSLSEQDKELYWDDGLHMTAKGYDWMGEHIAEGFLAAFAQAEQEQQAAAAAATAAPAAPGPSRRERASTNDSEVMEEEGGNPGILSKGYVVVRKRDLY</sequence>
<gene>
    <name evidence="3" type="ORF">E4U43_000250</name>
</gene>
<comment type="caution">
    <text evidence="3">The sequence shown here is derived from an EMBL/GenBank/DDBJ whole genome shotgun (WGS) entry which is preliminary data.</text>
</comment>
<dbReference type="OrthoDB" id="408760at2759"/>
<dbReference type="InterPro" id="IPR013830">
    <property type="entry name" value="SGNH_hydro"/>
</dbReference>